<keyword evidence="3" id="KW-1185">Reference proteome</keyword>
<evidence type="ECO:0000256" key="1">
    <source>
        <dbReference type="SAM" id="SignalP"/>
    </source>
</evidence>
<dbReference type="OrthoDB" id="8939645at2759"/>
<feature type="signal peptide" evidence="1">
    <location>
        <begin position="1"/>
        <end position="17"/>
    </location>
</feature>
<keyword evidence="1" id="KW-0732">Signal</keyword>
<proteinExistence type="predicted"/>
<dbReference type="AlphaFoldDB" id="A0A8T3CWR5"/>
<dbReference type="Proteomes" id="UP000829720">
    <property type="component" value="Unassembled WGS sequence"/>
</dbReference>
<protein>
    <submittedName>
        <fullName evidence="2">Uncharacterized protein</fullName>
    </submittedName>
</protein>
<accession>A0A8T3CWR5</accession>
<evidence type="ECO:0000313" key="3">
    <source>
        <dbReference type="Proteomes" id="UP000829720"/>
    </source>
</evidence>
<sequence length="188" mass="20572">MKPALPLGLFLVSCVFGAPVPFESEVSQTSTAVKYHNPRISTESSGTFLMPEPNGQNDTENNFTVSDQDSQLQTNSTYVDVFTQPLEPEQLNATEEMLYMMPDSQLQLNDSGNNDTIQLPLPYEHILTQDAMKENITAPMALPVIRLLAPPGPCPLPTCVLTQLGSTLQYGDEKAGVLTRDPFGIGKR</sequence>
<organism evidence="2 3">
    <name type="scientific">Albula goreensis</name>
    <dbReference type="NCBI Taxonomy" id="1534307"/>
    <lineage>
        <taxon>Eukaryota</taxon>
        <taxon>Metazoa</taxon>
        <taxon>Chordata</taxon>
        <taxon>Craniata</taxon>
        <taxon>Vertebrata</taxon>
        <taxon>Euteleostomi</taxon>
        <taxon>Actinopterygii</taxon>
        <taxon>Neopterygii</taxon>
        <taxon>Teleostei</taxon>
        <taxon>Albuliformes</taxon>
        <taxon>Albulidae</taxon>
        <taxon>Albula</taxon>
    </lineage>
</organism>
<reference evidence="2" key="1">
    <citation type="submission" date="2021-01" db="EMBL/GenBank/DDBJ databases">
        <authorList>
            <person name="Zahm M."/>
            <person name="Roques C."/>
            <person name="Cabau C."/>
            <person name="Klopp C."/>
            <person name="Donnadieu C."/>
            <person name="Jouanno E."/>
            <person name="Lampietro C."/>
            <person name="Louis A."/>
            <person name="Herpin A."/>
            <person name="Echchiki A."/>
            <person name="Berthelot C."/>
            <person name="Parey E."/>
            <person name="Roest-Crollius H."/>
            <person name="Braasch I."/>
            <person name="Postlethwait J."/>
            <person name="Bobe J."/>
            <person name="Montfort J."/>
            <person name="Bouchez O."/>
            <person name="Begum T."/>
            <person name="Mejri S."/>
            <person name="Adams A."/>
            <person name="Chen W.-J."/>
            <person name="Guiguen Y."/>
        </authorList>
    </citation>
    <scope>NUCLEOTIDE SEQUENCE</scope>
    <source>
        <tissue evidence="2">Blood</tissue>
    </source>
</reference>
<dbReference type="EMBL" id="JAERUA010000017">
    <property type="protein sequence ID" value="KAI1888180.1"/>
    <property type="molecule type" value="Genomic_DNA"/>
</dbReference>
<comment type="caution">
    <text evidence="2">The sequence shown here is derived from an EMBL/GenBank/DDBJ whole genome shotgun (WGS) entry which is preliminary data.</text>
</comment>
<gene>
    <name evidence="2" type="ORF">AGOR_G00182370</name>
</gene>
<evidence type="ECO:0000313" key="2">
    <source>
        <dbReference type="EMBL" id="KAI1888180.1"/>
    </source>
</evidence>
<name>A0A8T3CWR5_9TELE</name>
<feature type="chain" id="PRO_5035813795" evidence="1">
    <location>
        <begin position="18"/>
        <end position="188"/>
    </location>
</feature>